<evidence type="ECO:0000256" key="8">
    <source>
        <dbReference type="PROSITE-ProRule" id="PRU10016"/>
    </source>
</evidence>
<dbReference type="InterPro" id="IPR045097">
    <property type="entry name" value="Thymidate_synth/dCMP_Mease"/>
</dbReference>
<dbReference type="InterPro" id="IPR000398">
    <property type="entry name" value="Thymidylate_synthase"/>
</dbReference>
<dbReference type="OMA" id="AYGRFWR"/>
<accession>L2GP97</accession>
<dbReference type="SUPFAM" id="SSF55831">
    <property type="entry name" value="Thymidylate synthase/dCMP hydroxymethylase"/>
    <property type="match status" value="1"/>
</dbReference>
<dbReference type="STRING" id="993615.L2GP97"/>
<evidence type="ECO:0000256" key="1">
    <source>
        <dbReference type="ARBA" id="ARBA00004992"/>
    </source>
</evidence>
<keyword evidence="5" id="KW-0808">Transferase</keyword>
<gene>
    <name evidence="10" type="ORF">VICG_00553</name>
</gene>
<sequence>MPNEEERQYLNLIKECIENGKRQNDRTGTGTLALFGRSMRYSLENGRFPLLTTKNVPFRIIAEELLFFIRSQTDNKILKAKNIHIWDGNSTKEYFQRSGINREEDDLGPVYGFQWRHYGAEYKTCMDSYEGQGIDQLQQVIDTLKNNPTSRRMIVVAWNPIQLNEMALPPCHCMFHFLAAEGKLTCILYQRSGDMGLGIPFNIASYSLLAVIVARLTGLEPHEFVHFIGDTHVYLDHVEPLKVQLEREPREFPTLRLAEKEYKKIEDFQVEDFIIEGYNPYPKIQMKMSA</sequence>
<evidence type="ECO:0000313" key="11">
    <source>
        <dbReference type="Proteomes" id="UP000011082"/>
    </source>
</evidence>
<name>L2GP97_VITCO</name>
<dbReference type="InterPro" id="IPR036926">
    <property type="entry name" value="Thymidate_synth/dCMP_Mease_sf"/>
</dbReference>
<organism evidence="10 11">
    <name type="scientific">Vittaforma corneae (strain ATCC 50505)</name>
    <name type="common">Microsporidian parasite</name>
    <name type="synonym">Nosema corneum</name>
    <dbReference type="NCBI Taxonomy" id="993615"/>
    <lineage>
        <taxon>Eukaryota</taxon>
        <taxon>Fungi</taxon>
        <taxon>Fungi incertae sedis</taxon>
        <taxon>Microsporidia</taxon>
        <taxon>Nosematidae</taxon>
        <taxon>Vittaforma</taxon>
    </lineage>
</organism>
<dbReference type="GO" id="GO:0004799">
    <property type="term" value="F:thymidylate synthase activity"/>
    <property type="evidence" value="ECO:0007669"/>
    <property type="project" value="UniProtKB-EC"/>
</dbReference>
<dbReference type="GO" id="GO:0006231">
    <property type="term" value="P:dTMP biosynthetic process"/>
    <property type="evidence" value="ECO:0007669"/>
    <property type="project" value="InterPro"/>
</dbReference>
<dbReference type="EC" id="2.1.1.45" evidence="3"/>
<dbReference type="AlphaFoldDB" id="L2GP97"/>
<reference evidence="11" key="1">
    <citation type="submission" date="2011-05" db="EMBL/GenBank/DDBJ databases">
        <title>The genome sequence of Vittaforma corneae strain ATCC 50505.</title>
        <authorList>
            <consortium name="The Broad Institute Genome Sequencing Platform"/>
            <person name="Cuomo C."/>
            <person name="Didier E."/>
            <person name="Bowers L."/>
            <person name="Young S.K."/>
            <person name="Zeng Q."/>
            <person name="Gargeya S."/>
            <person name="Fitzgerald M."/>
            <person name="Haas B."/>
            <person name="Abouelleil A."/>
            <person name="Alvarado L."/>
            <person name="Arachchi H.M."/>
            <person name="Berlin A."/>
            <person name="Chapman S.B."/>
            <person name="Gearin G."/>
            <person name="Goldberg J."/>
            <person name="Griggs A."/>
            <person name="Gujja S."/>
            <person name="Hansen M."/>
            <person name="Heiman D."/>
            <person name="Howarth C."/>
            <person name="Larimer J."/>
            <person name="Lui A."/>
            <person name="MacDonald P.J.P."/>
            <person name="McCowen C."/>
            <person name="Montmayeur A."/>
            <person name="Murphy C."/>
            <person name="Neiman D."/>
            <person name="Pearson M."/>
            <person name="Priest M."/>
            <person name="Roberts A."/>
            <person name="Saif S."/>
            <person name="Shea T."/>
            <person name="Sisk P."/>
            <person name="Stolte C."/>
            <person name="Sykes S."/>
            <person name="Wortman J."/>
            <person name="Nusbaum C."/>
            <person name="Birren B."/>
        </authorList>
    </citation>
    <scope>NUCLEOTIDE SEQUENCE [LARGE SCALE GENOMIC DNA]</scope>
    <source>
        <strain evidence="11">ATCC 50505</strain>
    </source>
</reference>
<dbReference type="FunFam" id="3.30.572.10:FF:000013">
    <property type="entry name" value="Thymidylate synthase"/>
    <property type="match status" value="1"/>
</dbReference>
<dbReference type="GO" id="GO:0005739">
    <property type="term" value="C:mitochondrion"/>
    <property type="evidence" value="ECO:0007669"/>
    <property type="project" value="TreeGrafter"/>
</dbReference>
<keyword evidence="11" id="KW-1185">Reference proteome</keyword>
<dbReference type="Gene3D" id="3.30.572.10">
    <property type="entry name" value="Thymidylate synthase/dCMP hydroxymethylase domain"/>
    <property type="match status" value="1"/>
</dbReference>
<evidence type="ECO:0000256" key="6">
    <source>
        <dbReference type="ARBA" id="ARBA00022727"/>
    </source>
</evidence>
<evidence type="ECO:0000256" key="3">
    <source>
        <dbReference type="ARBA" id="ARBA00011947"/>
    </source>
</evidence>
<dbReference type="InterPro" id="IPR023451">
    <property type="entry name" value="Thymidate_synth/dCMP_Mease_dom"/>
</dbReference>
<feature type="domain" description="Thymidylate synthase/dCMP hydroxymethylase" evidence="9">
    <location>
        <begin position="7"/>
        <end position="289"/>
    </location>
</feature>
<dbReference type="VEuPathDB" id="MicrosporidiaDB:VICG_00553"/>
<dbReference type="RefSeq" id="XP_007604005.1">
    <property type="nucleotide sequence ID" value="XM_007603943.1"/>
</dbReference>
<dbReference type="GO" id="GO:0032259">
    <property type="term" value="P:methylation"/>
    <property type="evidence" value="ECO:0007669"/>
    <property type="project" value="UniProtKB-KW"/>
</dbReference>
<dbReference type="GO" id="GO:0005829">
    <property type="term" value="C:cytosol"/>
    <property type="evidence" value="ECO:0007669"/>
    <property type="project" value="TreeGrafter"/>
</dbReference>
<dbReference type="PANTHER" id="PTHR11548:SF2">
    <property type="entry name" value="THYMIDYLATE SYNTHASE"/>
    <property type="match status" value="1"/>
</dbReference>
<dbReference type="HAMAP" id="MF_00008">
    <property type="entry name" value="Thymidy_synth_bact"/>
    <property type="match status" value="1"/>
</dbReference>
<dbReference type="Proteomes" id="UP000011082">
    <property type="component" value="Unassembled WGS sequence"/>
</dbReference>
<comment type="pathway">
    <text evidence="1">Pyrimidine metabolism; dTTP biosynthesis.</text>
</comment>
<dbReference type="GO" id="GO:0006235">
    <property type="term" value="P:dTTP biosynthetic process"/>
    <property type="evidence" value="ECO:0007669"/>
    <property type="project" value="UniProtKB-UniPathway"/>
</dbReference>
<evidence type="ECO:0000256" key="7">
    <source>
        <dbReference type="ARBA" id="ARBA00047344"/>
    </source>
</evidence>
<keyword evidence="6" id="KW-0545">Nucleotide biosynthesis</keyword>
<proteinExistence type="inferred from homology"/>
<keyword evidence="4" id="KW-0489">Methyltransferase</keyword>
<comment type="catalytic activity">
    <reaction evidence="7">
        <text>dUMP + (6R)-5,10-methylene-5,6,7,8-tetrahydrofolate = 7,8-dihydrofolate + dTMP</text>
        <dbReference type="Rhea" id="RHEA:12104"/>
        <dbReference type="ChEBI" id="CHEBI:15636"/>
        <dbReference type="ChEBI" id="CHEBI:57451"/>
        <dbReference type="ChEBI" id="CHEBI:63528"/>
        <dbReference type="ChEBI" id="CHEBI:246422"/>
        <dbReference type="EC" id="2.1.1.45"/>
    </reaction>
</comment>
<feature type="active site" evidence="8">
    <location>
        <position position="171"/>
    </location>
</feature>
<dbReference type="InterPro" id="IPR020940">
    <property type="entry name" value="Thymidylate_synthase_AS"/>
</dbReference>
<evidence type="ECO:0000313" key="10">
    <source>
        <dbReference type="EMBL" id="ELA42454.1"/>
    </source>
</evidence>
<dbReference type="OrthoDB" id="766at2759"/>
<evidence type="ECO:0000259" key="9">
    <source>
        <dbReference type="Pfam" id="PF00303"/>
    </source>
</evidence>
<evidence type="ECO:0000256" key="5">
    <source>
        <dbReference type="ARBA" id="ARBA00022679"/>
    </source>
</evidence>
<evidence type="ECO:0000256" key="2">
    <source>
        <dbReference type="ARBA" id="ARBA00009972"/>
    </source>
</evidence>
<dbReference type="EMBL" id="JH370132">
    <property type="protein sequence ID" value="ELA42454.1"/>
    <property type="molecule type" value="Genomic_DNA"/>
</dbReference>
<dbReference type="UniPathway" id="UPA00575"/>
<dbReference type="PANTHER" id="PTHR11548">
    <property type="entry name" value="THYMIDYLATE SYNTHASE 1"/>
    <property type="match status" value="1"/>
</dbReference>
<dbReference type="GeneID" id="19881270"/>
<dbReference type="NCBIfam" id="TIGR03284">
    <property type="entry name" value="thym_sym"/>
    <property type="match status" value="1"/>
</dbReference>
<protein>
    <recommendedName>
        <fullName evidence="3">thymidylate synthase</fullName>
        <ecNumber evidence="3">2.1.1.45</ecNumber>
    </recommendedName>
</protein>
<dbReference type="InParanoid" id="L2GP97"/>
<dbReference type="PROSITE" id="PS00091">
    <property type="entry name" value="THYMIDYLATE_SYNTHASE"/>
    <property type="match status" value="1"/>
</dbReference>
<dbReference type="Pfam" id="PF00303">
    <property type="entry name" value="Thymidylat_synt"/>
    <property type="match status" value="1"/>
</dbReference>
<dbReference type="PRINTS" id="PR00108">
    <property type="entry name" value="THYMDSNTHASE"/>
</dbReference>
<dbReference type="CDD" id="cd00351">
    <property type="entry name" value="TS_Pyrimidine_HMase"/>
    <property type="match status" value="1"/>
</dbReference>
<dbReference type="NCBIfam" id="NF002497">
    <property type="entry name" value="PRK01827.1-3"/>
    <property type="match status" value="1"/>
</dbReference>
<evidence type="ECO:0000256" key="4">
    <source>
        <dbReference type="ARBA" id="ARBA00022603"/>
    </source>
</evidence>
<dbReference type="HOGENOM" id="CLU_021669_0_2_1"/>
<comment type="similarity">
    <text evidence="2">Belongs to the thymidylate synthase family.</text>
</comment>